<evidence type="ECO:0000256" key="4">
    <source>
        <dbReference type="ARBA" id="ARBA00023306"/>
    </source>
</evidence>
<feature type="domain" description="SHS2" evidence="7">
    <location>
        <begin position="7"/>
        <end position="193"/>
    </location>
</feature>
<dbReference type="SUPFAM" id="SSF53067">
    <property type="entry name" value="Actin-like ATPase domain"/>
    <property type="match status" value="2"/>
</dbReference>
<keyword evidence="4 5" id="KW-0131">Cell cycle</keyword>
<evidence type="ECO:0000259" key="7">
    <source>
        <dbReference type="SMART" id="SM00842"/>
    </source>
</evidence>
<dbReference type="RefSeq" id="WP_013618013.1">
    <property type="nucleotide sequence ID" value="NC_015164.1"/>
</dbReference>
<gene>
    <name evidence="5" type="primary">ftsA</name>
    <name evidence="8" type="ordered locus">Bacsa_2028</name>
</gene>
<dbReference type="InterPro" id="IPR050696">
    <property type="entry name" value="FtsA/MreB"/>
</dbReference>
<dbReference type="OrthoDB" id="9768127at2"/>
<evidence type="ECO:0000256" key="3">
    <source>
        <dbReference type="ARBA" id="ARBA00023136"/>
    </source>
</evidence>
<dbReference type="AlphaFoldDB" id="F0R3F2"/>
<dbReference type="HOGENOM" id="CLU_037850_4_0_10"/>
<dbReference type="EMBL" id="CP002530">
    <property type="protein sequence ID" value="ADY36584.1"/>
    <property type="molecule type" value="Genomic_DNA"/>
</dbReference>
<name>F0R3F2_PHOSB</name>
<feature type="region of interest" description="Disordered" evidence="6">
    <location>
        <begin position="402"/>
        <end position="435"/>
    </location>
</feature>
<dbReference type="GO" id="GO:0032153">
    <property type="term" value="C:cell division site"/>
    <property type="evidence" value="ECO:0007669"/>
    <property type="project" value="UniProtKB-UniRule"/>
</dbReference>
<dbReference type="GO" id="GO:0009898">
    <property type="term" value="C:cytoplasmic side of plasma membrane"/>
    <property type="evidence" value="ECO:0007669"/>
    <property type="project" value="UniProtKB-UniRule"/>
</dbReference>
<evidence type="ECO:0000313" key="9">
    <source>
        <dbReference type="Proteomes" id="UP000007486"/>
    </source>
</evidence>
<dbReference type="KEGG" id="bsa:Bacsa_2028"/>
<dbReference type="PANTHER" id="PTHR32432">
    <property type="entry name" value="CELL DIVISION PROTEIN FTSA-RELATED"/>
    <property type="match status" value="1"/>
</dbReference>
<dbReference type="eggNOG" id="COG0849">
    <property type="taxonomic scope" value="Bacteria"/>
</dbReference>
<comment type="subcellular location">
    <subcellularLocation>
        <location evidence="5">Cell inner membrane</location>
        <topology evidence="5">Peripheral membrane protein</topology>
        <orientation evidence="5">Cytoplasmic side</orientation>
    </subcellularLocation>
    <text evidence="5">Localizes to the Z ring in an FtsZ-dependent manner. Targeted to the membrane through a conserved C-terminal amphipathic helix.</text>
</comment>
<dbReference type="STRING" id="667015.Bacsa_2028"/>
<accession>F0R3F2</accession>
<dbReference type="Gene3D" id="3.30.420.40">
    <property type="match status" value="1"/>
</dbReference>
<dbReference type="PANTHER" id="PTHR32432:SF4">
    <property type="entry name" value="CELL DIVISION PROTEIN FTSA"/>
    <property type="match status" value="1"/>
</dbReference>
<evidence type="ECO:0000313" key="8">
    <source>
        <dbReference type="EMBL" id="ADY36584.1"/>
    </source>
</evidence>
<dbReference type="Pfam" id="PF02491">
    <property type="entry name" value="SHS2_FTSA"/>
    <property type="match status" value="1"/>
</dbReference>
<evidence type="ECO:0000256" key="1">
    <source>
        <dbReference type="ARBA" id="ARBA00022475"/>
    </source>
</evidence>
<evidence type="ECO:0000256" key="6">
    <source>
        <dbReference type="SAM" id="MobiDB-lite"/>
    </source>
</evidence>
<dbReference type="Pfam" id="PF14450">
    <property type="entry name" value="FtsA"/>
    <property type="match status" value="1"/>
</dbReference>
<keyword evidence="3 5" id="KW-0472">Membrane</keyword>
<protein>
    <recommendedName>
        <fullName evidence="5">Cell division protein FtsA</fullName>
    </recommendedName>
</protein>
<evidence type="ECO:0000256" key="5">
    <source>
        <dbReference type="HAMAP-Rule" id="MF_02033"/>
    </source>
</evidence>
<sequence>MAVTDFIAAIELGSSKITGIAGKKNADGSIQILAYASEHSSDCIKKGIIYNLDKTTQCLTSVIQRLEDQLQASIKKVYVGIGGQSLRSIRNIETKQLGEEVKISQALIDELMKSNCSMNLIDQEILAVEPQEYKVGNQLTTEPVGIPTEHIEGHYVNIIARNALKSNIRQCFRQAGCEVADYLLSPLVTANVVLTESEKRAGCALVDFGADTTTVSVYKNNLLRHVAVIPLGSSNITKDIASLQIEEEDAEQLKLNYASAYTESAEEEDMNQEYVLDGRCSIRARKLEDIVEARTAEILENAWNQIKLSGHGNELNAGIVITGGASRLPNLCKAFTAITKIDKIRIAQSGNVELKDEEQYVTPNGSQNTLIGLLAAGKENCCKIDPHKSQLSWLQQQEEEEEAKKKAEEERKRKEEEAKRLKAEAERKKQLEEERIRQEQERAQKRLRDCEALIAEAKRLAERKKYKDALAKIEEAQDLKISEKMQELNDLRAVISQQKSDNNPLKKLINILKNEADEMMKGEN</sequence>
<comment type="similarity">
    <text evidence="5">Belongs to the FtsA/MreB family.</text>
</comment>
<dbReference type="Proteomes" id="UP000007486">
    <property type="component" value="Chromosome"/>
</dbReference>
<keyword evidence="9" id="KW-1185">Reference proteome</keyword>
<comment type="subunit">
    <text evidence="5">Self-interacts. Interacts with FtsZ.</text>
</comment>
<dbReference type="NCBIfam" id="TIGR01174">
    <property type="entry name" value="ftsA"/>
    <property type="match status" value="1"/>
</dbReference>
<dbReference type="InterPro" id="IPR020823">
    <property type="entry name" value="Cell_div_FtsA"/>
</dbReference>
<keyword evidence="1 5" id="KW-1003">Cell membrane</keyword>
<reference evidence="8 9" key="1">
    <citation type="journal article" date="2011" name="Stand. Genomic Sci.">
        <title>Complete genome sequence of Bacteroides salanitronis type strain (BL78).</title>
        <authorList>
            <person name="Gronow S."/>
            <person name="Held B."/>
            <person name="Lucas S."/>
            <person name="Lapidus A."/>
            <person name="Del Rio T.G."/>
            <person name="Nolan M."/>
            <person name="Tice H."/>
            <person name="Deshpande S."/>
            <person name="Cheng J.F."/>
            <person name="Pitluck S."/>
            <person name="Liolios K."/>
            <person name="Pagani I."/>
            <person name="Ivanova N."/>
            <person name="Mavromatis K."/>
            <person name="Pati A."/>
            <person name="Tapia R."/>
            <person name="Han C."/>
            <person name="Goodwin L."/>
            <person name="Chen A."/>
            <person name="Palaniappan K."/>
            <person name="Land M."/>
            <person name="Hauser L."/>
            <person name="Chang Y.J."/>
            <person name="Jeffries C.D."/>
            <person name="Brambilla E.M."/>
            <person name="Rohde M."/>
            <person name="Goker M."/>
            <person name="Detter J.C."/>
            <person name="Woyke T."/>
            <person name="Bristow J."/>
            <person name="Markowitz V."/>
            <person name="Hugenholtz P."/>
            <person name="Kyrpides N.C."/>
            <person name="Klenk H.P."/>
            <person name="Eisen J.A."/>
        </authorList>
    </citation>
    <scope>NUCLEOTIDE SEQUENCE [LARGE SCALE GENOMIC DNA]</scope>
    <source>
        <strain evidence="8 9">DSM 18170</strain>
    </source>
</reference>
<organism evidence="8 9">
    <name type="scientific">Phocaeicola salanitronis (strain DSM 18170 / JCM 13657 / CCUG 60908 / BL78)</name>
    <name type="common">Bacteroides salanitronis</name>
    <dbReference type="NCBI Taxonomy" id="667015"/>
    <lineage>
        <taxon>Bacteria</taxon>
        <taxon>Pseudomonadati</taxon>
        <taxon>Bacteroidota</taxon>
        <taxon>Bacteroidia</taxon>
        <taxon>Bacteroidales</taxon>
        <taxon>Bacteroidaceae</taxon>
        <taxon>Phocaeicola</taxon>
    </lineage>
</organism>
<comment type="function">
    <text evidence="5">Cell division protein that is involved in the assembly of the Z ring. May serve as a membrane anchor for the Z ring.</text>
</comment>
<keyword evidence="2 5" id="KW-0132">Cell division</keyword>
<dbReference type="HAMAP" id="MF_02033">
    <property type="entry name" value="FtsA"/>
    <property type="match status" value="1"/>
</dbReference>
<dbReference type="InterPro" id="IPR043129">
    <property type="entry name" value="ATPase_NBD"/>
</dbReference>
<dbReference type="GO" id="GO:0043093">
    <property type="term" value="P:FtsZ-dependent cytokinesis"/>
    <property type="evidence" value="ECO:0007669"/>
    <property type="project" value="UniProtKB-UniRule"/>
</dbReference>
<evidence type="ECO:0000256" key="2">
    <source>
        <dbReference type="ARBA" id="ARBA00022618"/>
    </source>
</evidence>
<dbReference type="SMART" id="SM00842">
    <property type="entry name" value="FtsA"/>
    <property type="match status" value="1"/>
</dbReference>
<dbReference type="InterPro" id="IPR003494">
    <property type="entry name" value="SHS2_FtsA"/>
</dbReference>
<keyword evidence="5" id="KW-0997">Cell inner membrane</keyword>
<proteinExistence type="inferred from homology"/>
<dbReference type="CDD" id="cd24048">
    <property type="entry name" value="ASKHA_NBD_FtsA"/>
    <property type="match status" value="1"/>
</dbReference>